<keyword evidence="11" id="KW-1185">Reference proteome</keyword>
<feature type="transmembrane region" description="Helical" evidence="9">
    <location>
        <begin position="979"/>
        <end position="1003"/>
    </location>
</feature>
<keyword evidence="3" id="KW-0813">Transport</keyword>
<keyword evidence="7 9" id="KW-1133">Transmembrane helix</keyword>
<dbReference type="Gene3D" id="3.30.70.1440">
    <property type="entry name" value="Multidrug efflux transporter AcrB pore domain"/>
    <property type="match status" value="1"/>
</dbReference>
<feature type="transmembrane region" description="Helical" evidence="9">
    <location>
        <begin position="12"/>
        <end position="34"/>
    </location>
</feature>
<dbReference type="PANTHER" id="PTHR32063:SF11">
    <property type="entry name" value="CATION OR DRUG EFFLUX SYSTEM PROTEIN"/>
    <property type="match status" value="1"/>
</dbReference>
<feature type="transmembrane region" description="Helical" evidence="9">
    <location>
        <begin position="473"/>
        <end position="500"/>
    </location>
</feature>
<protein>
    <submittedName>
        <fullName evidence="10">Efflux RND transporter permease subunit</fullName>
    </submittedName>
</protein>
<feature type="transmembrane region" description="Helical" evidence="9">
    <location>
        <begin position="1009"/>
        <end position="1033"/>
    </location>
</feature>
<evidence type="ECO:0000256" key="4">
    <source>
        <dbReference type="ARBA" id="ARBA00022475"/>
    </source>
</evidence>
<comment type="subcellular location">
    <subcellularLocation>
        <location evidence="1">Cell inner membrane</location>
        <topology evidence="1">Multi-pass membrane protein</topology>
    </subcellularLocation>
</comment>
<comment type="caution">
    <text evidence="10">The sequence shown here is derived from an EMBL/GenBank/DDBJ whole genome shotgun (WGS) entry which is preliminary data.</text>
</comment>
<evidence type="ECO:0000313" key="11">
    <source>
        <dbReference type="Proteomes" id="UP001595906"/>
    </source>
</evidence>
<dbReference type="PRINTS" id="PR00702">
    <property type="entry name" value="ACRIFLAVINRP"/>
</dbReference>
<dbReference type="Gene3D" id="1.20.1640.10">
    <property type="entry name" value="Multidrug efflux transporter AcrB transmembrane domain"/>
    <property type="match status" value="2"/>
</dbReference>
<sequence>MESSNIFLRRPVMAIVISLVILLVGTLAILNMPISQYPDITPPTVQITSNFTGADAQTVEQTTTTAIESQVNGVPGMAYMQSNSANNGQSTITATLNIGADPNIVALDIQNRVGIATPALPSQVQKLGVTTLKRNPSILMLVAIYSPKGSHSIPFMDNYANIYLKDILLRVPGVGDVFSRADNFSMRVWLKPDKMAQLGLTSNDVQNAINEQNLQVAAGSVGAAPQSASTAFEFTVFTNSRLTSEKDFGDIIIKSSPQQNATVYLRDIARIELGKVSYTSNSFVDGKRSSYLLVYQAPGSNALTTAEGVYKAMAEQKKYFPNDVDYVIPFESISVVKVSIADVVQTLLIALLLVTIVVFLFLQNWRSTLIPVLAIPVAIVGTFIFFVPLGFTINTLTMFGFVLAIGIVVDDAIVVVEAVQHYIDHEHLSAKDATAKALKDITGPVIAIALILAAVFVPVGFIPGIVGRLYQQFAITIAISVLISAFIALSLTPALCIMLLKPQTISKESKGLNKFFYAFNESYRKLSINYTLSVKGWIKRAPLVLVLLACIIAGDVLLFKNKPTGFIPTEDDGRIYISYEIPEAGSTVRALGVLDSMMKITKSVPGVFHVAALGGLNILTGGSKSNSGTIFMQLKPWDDRKEKSEQLMGIIAELNKRFAAIKEAKIVVIPPPAIPGLGNAGGFSIQIEQKQSNDDIKTFEKVVNSFVAEANKQPEIAGAFTFFSAHTPGYSVNVDREKCKKLGLNLSDVYSTMQMYMGSTYINQLTIYGRNFYVVAQADTTFRNDIKNIGSYYVKNNMGQMIPLSTIVSYKITESAPLISHFNIYRSAEVDGNAKQGFSSGQAIEALQRTAAKVLPEGYGYEFSGLSLQELKSGSSAVYIFALSIIFVFLFLAALYESWSVPFSVLLAVPVGVFGAILTLTLIPRLTNNVYAQIGLITLIGLSAKNAILIVEFAKERVDNGVPIIAATLDAVRLRLRPILMTSIAFILGVLPLALATGASSVARNTIGWTVLGGMLAATGLAIFIVPVLFVLISKIAYSKEKLAALKEKATAFSDDNH</sequence>
<feature type="transmembrane region" description="Helical" evidence="9">
    <location>
        <begin position="930"/>
        <end position="951"/>
    </location>
</feature>
<keyword evidence="4" id="KW-1003">Cell membrane</keyword>
<feature type="transmembrane region" description="Helical" evidence="9">
    <location>
        <begin position="441"/>
        <end position="461"/>
    </location>
</feature>
<evidence type="ECO:0000256" key="1">
    <source>
        <dbReference type="ARBA" id="ARBA00004429"/>
    </source>
</evidence>
<dbReference type="Pfam" id="PF00873">
    <property type="entry name" value="ACR_tran"/>
    <property type="match status" value="1"/>
</dbReference>
<dbReference type="EMBL" id="JBHSDC010000028">
    <property type="protein sequence ID" value="MFC4232970.1"/>
    <property type="molecule type" value="Genomic_DNA"/>
</dbReference>
<organism evidence="10 11">
    <name type="scientific">Parasediminibacterium paludis</name>
    <dbReference type="NCBI Taxonomy" id="908966"/>
    <lineage>
        <taxon>Bacteria</taxon>
        <taxon>Pseudomonadati</taxon>
        <taxon>Bacteroidota</taxon>
        <taxon>Chitinophagia</taxon>
        <taxon>Chitinophagales</taxon>
        <taxon>Chitinophagaceae</taxon>
        <taxon>Parasediminibacterium</taxon>
    </lineage>
</organism>
<dbReference type="SUPFAM" id="SSF82866">
    <property type="entry name" value="Multidrug efflux transporter AcrB transmembrane domain"/>
    <property type="match status" value="2"/>
</dbReference>
<evidence type="ECO:0000256" key="3">
    <source>
        <dbReference type="ARBA" id="ARBA00022448"/>
    </source>
</evidence>
<dbReference type="NCBIfam" id="TIGR00915">
    <property type="entry name" value="2A0602"/>
    <property type="match status" value="1"/>
</dbReference>
<dbReference type="RefSeq" id="WP_379015034.1">
    <property type="nucleotide sequence ID" value="NZ_JBHSDC010000028.1"/>
</dbReference>
<evidence type="ECO:0000256" key="2">
    <source>
        <dbReference type="ARBA" id="ARBA00010942"/>
    </source>
</evidence>
<dbReference type="PANTHER" id="PTHR32063">
    <property type="match status" value="1"/>
</dbReference>
<comment type="similarity">
    <text evidence="2">Belongs to the resistance-nodulation-cell division (RND) (TC 2.A.6) family.</text>
</comment>
<proteinExistence type="inferred from homology"/>
<feature type="transmembrane region" description="Helical" evidence="9">
    <location>
        <begin position="369"/>
        <end position="391"/>
    </location>
</feature>
<evidence type="ECO:0000256" key="9">
    <source>
        <dbReference type="SAM" id="Phobius"/>
    </source>
</evidence>
<feature type="transmembrane region" description="Helical" evidence="9">
    <location>
        <begin position="343"/>
        <end position="362"/>
    </location>
</feature>
<reference evidence="11" key="1">
    <citation type="journal article" date="2019" name="Int. J. Syst. Evol. Microbiol.">
        <title>The Global Catalogue of Microorganisms (GCM) 10K type strain sequencing project: providing services to taxonomists for standard genome sequencing and annotation.</title>
        <authorList>
            <consortium name="The Broad Institute Genomics Platform"/>
            <consortium name="The Broad Institute Genome Sequencing Center for Infectious Disease"/>
            <person name="Wu L."/>
            <person name="Ma J."/>
        </authorList>
    </citation>
    <scope>NUCLEOTIDE SEQUENCE [LARGE SCALE GENOMIC DNA]</scope>
    <source>
        <strain evidence="11">CECT 8010</strain>
    </source>
</reference>
<evidence type="ECO:0000256" key="6">
    <source>
        <dbReference type="ARBA" id="ARBA00022692"/>
    </source>
</evidence>
<keyword evidence="8 9" id="KW-0472">Membrane</keyword>
<evidence type="ECO:0000256" key="5">
    <source>
        <dbReference type="ARBA" id="ARBA00022519"/>
    </source>
</evidence>
<dbReference type="Gene3D" id="3.30.70.1430">
    <property type="entry name" value="Multidrug efflux transporter AcrB pore domain"/>
    <property type="match status" value="2"/>
</dbReference>
<accession>A0ABV8Q0F3</accession>
<evidence type="ECO:0000256" key="7">
    <source>
        <dbReference type="ARBA" id="ARBA00022989"/>
    </source>
</evidence>
<dbReference type="InterPro" id="IPR027463">
    <property type="entry name" value="AcrB_DN_DC_subdom"/>
</dbReference>
<dbReference type="Gene3D" id="3.30.2090.10">
    <property type="entry name" value="Multidrug efflux transporter AcrB TolC docking domain, DN and DC subdomains"/>
    <property type="match status" value="2"/>
</dbReference>
<dbReference type="Proteomes" id="UP001595906">
    <property type="component" value="Unassembled WGS sequence"/>
</dbReference>
<evidence type="ECO:0000256" key="8">
    <source>
        <dbReference type="ARBA" id="ARBA00023136"/>
    </source>
</evidence>
<name>A0ABV8Q0F3_9BACT</name>
<dbReference type="InterPro" id="IPR004764">
    <property type="entry name" value="MdtF-like"/>
</dbReference>
<feature type="transmembrane region" description="Helical" evidence="9">
    <location>
        <begin position="541"/>
        <end position="559"/>
    </location>
</feature>
<evidence type="ECO:0000313" key="10">
    <source>
        <dbReference type="EMBL" id="MFC4232970.1"/>
    </source>
</evidence>
<keyword evidence="6 9" id="KW-0812">Transmembrane</keyword>
<feature type="transmembrane region" description="Helical" evidence="9">
    <location>
        <begin position="877"/>
        <end position="896"/>
    </location>
</feature>
<dbReference type="SUPFAM" id="SSF82693">
    <property type="entry name" value="Multidrug efflux transporter AcrB pore domain, PN1, PN2, PC1 and PC2 subdomains"/>
    <property type="match status" value="3"/>
</dbReference>
<feature type="transmembrane region" description="Helical" evidence="9">
    <location>
        <begin position="397"/>
        <end position="420"/>
    </location>
</feature>
<dbReference type="SUPFAM" id="SSF82714">
    <property type="entry name" value="Multidrug efflux transporter AcrB TolC docking domain, DN and DC subdomains"/>
    <property type="match status" value="2"/>
</dbReference>
<feature type="transmembrane region" description="Helical" evidence="9">
    <location>
        <begin position="903"/>
        <end position="924"/>
    </location>
</feature>
<keyword evidence="5" id="KW-0997">Cell inner membrane</keyword>
<dbReference type="Gene3D" id="3.30.70.1320">
    <property type="entry name" value="Multidrug efflux transporter AcrB pore domain like"/>
    <property type="match status" value="1"/>
</dbReference>
<gene>
    <name evidence="10" type="ORF">ACFOW1_13800</name>
</gene>
<dbReference type="InterPro" id="IPR001036">
    <property type="entry name" value="Acrflvin-R"/>
</dbReference>